<evidence type="ECO:0000313" key="3">
    <source>
        <dbReference type="EMBL" id="NMW32091.1"/>
    </source>
</evidence>
<keyword evidence="1" id="KW-0175">Coiled coil</keyword>
<keyword evidence="2" id="KW-0812">Transmembrane</keyword>
<keyword evidence="2" id="KW-1133">Transmembrane helix</keyword>
<name>A0A848QEM4_9SPHN</name>
<feature type="transmembrane region" description="Helical" evidence="2">
    <location>
        <begin position="6"/>
        <end position="25"/>
    </location>
</feature>
<evidence type="ECO:0000256" key="1">
    <source>
        <dbReference type="SAM" id="Coils"/>
    </source>
</evidence>
<protein>
    <submittedName>
        <fullName evidence="3">Uncharacterized protein</fullName>
    </submittedName>
</protein>
<evidence type="ECO:0000313" key="4">
    <source>
        <dbReference type="Proteomes" id="UP000561181"/>
    </source>
</evidence>
<gene>
    <name evidence="3" type="ORF">HKD42_08460</name>
</gene>
<keyword evidence="2" id="KW-0472">Membrane</keyword>
<proteinExistence type="predicted"/>
<sequence length="95" mass="10896">MHPLTIIFSFIVIASIIVFGFTALMQKRQLAYKERKDALDREAAMKMEGDSDAQREVLELRERIKVLERIATDANSTESLELKAISAEIEKLRDK</sequence>
<dbReference type="AlphaFoldDB" id="A0A848QEM4"/>
<feature type="coiled-coil region" evidence="1">
    <location>
        <begin position="50"/>
        <end position="95"/>
    </location>
</feature>
<accession>A0A848QEM4</accession>
<organism evidence="3 4">
    <name type="scientific">Pontixanthobacter rizhaonensis</name>
    <dbReference type="NCBI Taxonomy" id="2730337"/>
    <lineage>
        <taxon>Bacteria</taxon>
        <taxon>Pseudomonadati</taxon>
        <taxon>Pseudomonadota</taxon>
        <taxon>Alphaproteobacteria</taxon>
        <taxon>Sphingomonadales</taxon>
        <taxon>Erythrobacteraceae</taxon>
        <taxon>Pontixanthobacter</taxon>
    </lineage>
</organism>
<comment type="caution">
    <text evidence="3">The sequence shown here is derived from an EMBL/GenBank/DDBJ whole genome shotgun (WGS) entry which is preliminary data.</text>
</comment>
<dbReference type="RefSeq" id="WP_170012443.1">
    <property type="nucleotide sequence ID" value="NZ_JABCRE010000003.1"/>
</dbReference>
<keyword evidence="4" id="KW-1185">Reference proteome</keyword>
<evidence type="ECO:0000256" key="2">
    <source>
        <dbReference type="SAM" id="Phobius"/>
    </source>
</evidence>
<dbReference type="EMBL" id="JABCRE010000003">
    <property type="protein sequence ID" value="NMW32091.1"/>
    <property type="molecule type" value="Genomic_DNA"/>
</dbReference>
<dbReference type="Proteomes" id="UP000561181">
    <property type="component" value="Unassembled WGS sequence"/>
</dbReference>
<reference evidence="3 4" key="1">
    <citation type="submission" date="2020-04" db="EMBL/GenBank/DDBJ databases">
        <authorList>
            <person name="Liu A."/>
        </authorList>
    </citation>
    <scope>NUCLEOTIDE SEQUENCE [LARGE SCALE GENOMIC DNA]</scope>
    <source>
        <strain evidence="3 4">RZ02</strain>
    </source>
</reference>